<keyword evidence="2" id="KW-1133">Transmembrane helix</keyword>
<keyword evidence="2" id="KW-0812">Transmembrane</keyword>
<organism evidence="3 4">
    <name type="scientific">Spelaeicoccus albus</name>
    <dbReference type="NCBI Taxonomy" id="1280376"/>
    <lineage>
        <taxon>Bacteria</taxon>
        <taxon>Bacillati</taxon>
        <taxon>Actinomycetota</taxon>
        <taxon>Actinomycetes</taxon>
        <taxon>Micrococcales</taxon>
        <taxon>Brevibacteriaceae</taxon>
        <taxon>Spelaeicoccus</taxon>
    </lineage>
</organism>
<accession>A0A7Z0D4X7</accession>
<name>A0A7Z0D4X7_9MICO</name>
<comment type="caution">
    <text evidence="3">The sequence shown here is derived from an EMBL/GenBank/DDBJ whole genome shotgun (WGS) entry which is preliminary data.</text>
</comment>
<protein>
    <submittedName>
        <fullName evidence="3">Signal peptidase I</fullName>
    </submittedName>
</protein>
<sequence>MRHWVRETALTVAAVIGVLCVLMAGAALVFGIKPLVFESGSMGPRIDTGALGVAISTPAHDLHVGDVVSVRDAAGDRVTHRIVGMTRGGNGQAVLTLRGDANTASDAEAYRVVEADRLLFSVNNLGYVVAALQSPAAIFLGGLLVGVLLMVAFRRSDSGGRTARTSGSPAAGPSRRRSRHRGTTRGPARRRGVGSVAAVALLGAVVSLGAPAVHGTKAAYTDTSAATATITATTIGTVKGHCRYNPGLGSGTFVLTWSFVNGGEDYTGANASFAYSKRTGLGLITLTGTNAPTTSKPENGVYTTKIGTGLLSGLLGGDFDFAVTVSDSGWSSPPVKFTASNSLLGGSGDCDANFG</sequence>
<evidence type="ECO:0000313" key="3">
    <source>
        <dbReference type="EMBL" id="NYI68951.1"/>
    </source>
</evidence>
<keyword evidence="2" id="KW-0472">Membrane</keyword>
<dbReference type="CDD" id="cd06462">
    <property type="entry name" value="Peptidase_S24_S26"/>
    <property type="match status" value="1"/>
</dbReference>
<dbReference type="EMBL" id="JACBZP010000001">
    <property type="protein sequence ID" value="NYI68951.1"/>
    <property type="molecule type" value="Genomic_DNA"/>
</dbReference>
<feature type="region of interest" description="Disordered" evidence="1">
    <location>
        <begin position="158"/>
        <end position="192"/>
    </location>
</feature>
<dbReference type="RefSeq" id="WP_179429221.1">
    <property type="nucleotide sequence ID" value="NZ_JACBZP010000001.1"/>
</dbReference>
<proteinExistence type="predicted"/>
<feature type="transmembrane region" description="Helical" evidence="2">
    <location>
        <begin position="193"/>
        <end position="213"/>
    </location>
</feature>
<keyword evidence="4" id="KW-1185">Reference proteome</keyword>
<gene>
    <name evidence="3" type="ORF">BJY26_003257</name>
</gene>
<evidence type="ECO:0000256" key="1">
    <source>
        <dbReference type="SAM" id="MobiDB-lite"/>
    </source>
</evidence>
<feature type="transmembrane region" description="Helical" evidence="2">
    <location>
        <begin position="127"/>
        <end position="153"/>
    </location>
</feature>
<evidence type="ECO:0000313" key="4">
    <source>
        <dbReference type="Proteomes" id="UP000539111"/>
    </source>
</evidence>
<dbReference type="AlphaFoldDB" id="A0A7Z0D4X7"/>
<feature type="compositionally biased region" description="Basic residues" evidence="1">
    <location>
        <begin position="174"/>
        <end position="192"/>
    </location>
</feature>
<reference evidence="3 4" key="1">
    <citation type="submission" date="2020-07" db="EMBL/GenBank/DDBJ databases">
        <title>Sequencing the genomes of 1000 actinobacteria strains.</title>
        <authorList>
            <person name="Klenk H.-P."/>
        </authorList>
    </citation>
    <scope>NUCLEOTIDE SEQUENCE [LARGE SCALE GENOMIC DNA]</scope>
    <source>
        <strain evidence="3 4">DSM 26341</strain>
    </source>
</reference>
<dbReference type="Proteomes" id="UP000539111">
    <property type="component" value="Unassembled WGS sequence"/>
</dbReference>
<evidence type="ECO:0000256" key="2">
    <source>
        <dbReference type="SAM" id="Phobius"/>
    </source>
</evidence>
<feature type="transmembrane region" description="Helical" evidence="2">
    <location>
        <begin position="12"/>
        <end position="32"/>
    </location>
</feature>